<protein>
    <submittedName>
        <fullName evidence="6">Alpha/beta-hydrolase</fullName>
    </submittedName>
</protein>
<dbReference type="PANTHER" id="PTHR43248:SF25">
    <property type="entry name" value="AB HYDROLASE-1 DOMAIN-CONTAINING PROTEIN-RELATED"/>
    <property type="match status" value="1"/>
</dbReference>
<gene>
    <name evidence="6" type="ORF">K435DRAFT_393499</name>
</gene>
<evidence type="ECO:0000313" key="6">
    <source>
        <dbReference type="EMBL" id="THU85108.1"/>
    </source>
</evidence>
<evidence type="ECO:0000259" key="5">
    <source>
        <dbReference type="Pfam" id="PF08386"/>
    </source>
</evidence>
<dbReference type="AlphaFoldDB" id="A0A4S8LA14"/>
<evidence type="ECO:0000256" key="3">
    <source>
        <dbReference type="SAM" id="SignalP"/>
    </source>
</evidence>
<dbReference type="InterPro" id="IPR051601">
    <property type="entry name" value="Serine_prot/Carboxylest_S33"/>
</dbReference>
<comment type="similarity">
    <text evidence="1">Belongs to the peptidase S33 family.</text>
</comment>
<feature type="domain" description="AB hydrolase-1" evidence="4">
    <location>
        <begin position="112"/>
        <end position="293"/>
    </location>
</feature>
<keyword evidence="2 6" id="KW-0378">Hydrolase</keyword>
<organism evidence="6 7">
    <name type="scientific">Dendrothele bispora (strain CBS 962.96)</name>
    <dbReference type="NCBI Taxonomy" id="1314807"/>
    <lineage>
        <taxon>Eukaryota</taxon>
        <taxon>Fungi</taxon>
        <taxon>Dikarya</taxon>
        <taxon>Basidiomycota</taxon>
        <taxon>Agaricomycotina</taxon>
        <taxon>Agaricomycetes</taxon>
        <taxon>Agaricomycetidae</taxon>
        <taxon>Agaricales</taxon>
        <taxon>Agaricales incertae sedis</taxon>
        <taxon>Dendrothele</taxon>
    </lineage>
</organism>
<keyword evidence="3" id="KW-0732">Signal</keyword>
<dbReference type="GO" id="GO:0016787">
    <property type="term" value="F:hydrolase activity"/>
    <property type="evidence" value="ECO:0007669"/>
    <property type="project" value="UniProtKB-KW"/>
</dbReference>
<proteinExistence type="inferred from homology"/>
<dbReference type="Pfam" id="PF00561">
    <property type="entry name" value="Abhydrolase_1"/>
    <property type="match status" value="1"/>
</dbReference>
<dbReference type="OrthoDB" id="425534at2759"/>
<sequence length="618" mass="68270">MGLRHLFLFLSFVLVIGTYFSWGNGNDKALDFVVEVPGSNVEVGAENFIASDDDFDWGKIKPSENLSWHDCYDGFQCARFKVPLNYSEPEGRPAILALIRLEASDSDDYRGPVLFNPGGPGGSGVEFVLKRGRNFSTILGPRFDIVGFDPRGVSRSLPQVSFYNSRVERELWSFSTVRELNHSNHGLADTWGKALVTGRLAAERDLDKDVLAHINTGNTARDMLSITEAHGYEKLKYWGFSYGTILGATFAAMFPDKVERLVIDGVVDSVDYYSAGWKTNLRDTSATLQDFFDFCHAAGPSKCAFYASSPSQIGQNLFELYSSLKKKPIPVRTDKSYGLVDYARLRETIFTALYVPYTQFVDLAQGLADLKKENGTKLFMMKERDPFQCNCSPDVFGQNTEDASHAISCTDAKPIPGSYEDAVKYFEEALEFSEWSSVWTGIRVSCSAWRASNGHFQGPVEGNTSFPLLMIGNRADPVTPLASAQKMSKVFPGSVVLSQDSPGHCSLSAPSPCTQSYVAAYFVNGTLPQPGTWCPVIGTPFNQDDALKELDLLSSGCTDKQEITNLNDGQQRTFSSASSLFPSSLFSENDDVKLLQAVFDMSRDSINLPTRSRLPLHI</sequence>
<dbReference type="InterPro" id="IPR029058">
    <property type="entry name" value="AB_hydrolase_fold"/>
</dbReference>
<dbReference type="SUPFAM" id="SSF53474">
    <property type="entry name" value="alpha/beta-Hydrolases"/>
    <property type="match status" value="1"/>
</dbReference>
<dbReference type="Pfam" id="PF08386">
    <property type="entry name" value="Abhydrolase_4"/>
    <property type="match status" value="1"/>
</dbReference>
<dbReference type="Gene3D" id="3.40.50.1820">
    <property type="entry name" value="alpha/beta hydrolase"/>
    <property type="match status" value="1"/>
</dbReference>
<feature type="chain" id="PRO_5020573066" evidence="3">
    <location>
        <begin position="24"/>
        <end position="618"/>
    </location>
</feature>
<evidence type="ECO:0000256" key="2">
    <source>
        <dbReference type="ARBA" id="ARBA00022801"/>
    </source>
</evidence>
<dbReference type="InterPro" id="IPR013595">
    <property type="entry name" value="Pept_S33_TAP-like_C"/>
</dbReference>
<evidence type="ECO:0000259" key="4">
    <source>
        <dbReference type="Pfam" id="PF00561"/>
    </source>
</evidence>
<dbReference type="PANTHER" id="PTHR43248">
    <property type="entry name" value="2-SUCCINYL-6-HYDROXY-2,4-CYCLOHEXADIENE-1-CARBOXYLATE SYNTHASE"/>
    <property type="match status" value="1"/>
</dbReference>
<feature type="signal peptide" evidence="3">
    <location>
        <begin position="1"/>
        <end position="23"/>
    </location>
</feature>
<name>A0A4S8LA14_DENBC</name>
<dbReference type="EMBL" id="ML179565">
    <property type="protein sequence ID" value="THU85108.1"/>
    <property type="molecule type" value="Genomic_DNA"/>
</dbReference>
<evidence type="ECO:0000313" key="7">
    <source>
        <dbReference type="Proteomes" id="UP000297245"/>
    </source>
</evidence>
<dbReference type="Proteomes" id="UP000297245">
    <property type="component" value="Unassembled WGS sequence"/>
</dbReference>
<dbReference type="InterPro" id="IPR000073">
    <property type="entry name" value="AB_hydrolase_1"/>
</dbReference>
<keyword evidence="7" id="KW-1185">Reference proteome</keyword>
<accession>A0A4S8LA14</accession>
<evidence type="ECO:0000256" key="1">
    <source>
        <dbReference type="ARBA" id="ARBA00010088"/>
    </source>
</evidence>
<reference evidence="6 7" key="1">
    <citation type="journal article" date="2019" name="Nat. Ecol. Evol.">
        <title>Megaphylogeny resolves global patterns of mushroom evolution.</title>
        <authorList>
            <person name="Varga T."/>
            <person name="Krizsan K."/>
            <person name="Foldi C."/>
            <person name="Dima B."/>
            <person name="Sanchez-Garcia M."/>
            <person name="Sanchez-Ramirez S."/>
            <person name="Szollosi G.J."/>
            <person name="Szarkandi J.G."/>
            <person name="Papp V."/>
            <person name="Albert L."/>
            <person name="Andreopoulos W."/>
            <person name="Angelini C."/>
            <person name="Antonin V."/>
            <person name="Barry K.W."/>
            <person name="Bougher N.L."/>
            <person name="Buchanan P."/>
            <person name="Buyck B."/>
            <person name="Bense V."/>
            <person name="Catcheside P."/>
            <person name="Chovatia M."/>
            <person name="Cooper J."/>
            <person name="Damon W."/>
            <person name="Desjardin D."/>
            <person name="Finy P."/>
            <person name="Geml J."/>
            <person name="Haridas S."/>
            <person name="Hughes K."/>
            <person name="Justo A."/>
            <person name="Karasinski D."/>
            <person name="Kautmanova I."/>
            <person name="Kiss B."/>
            <person name="Kocsube S."/>
            <person name="Kotiranta H."/>
            <person name="LaButti K.M."/>
            <person name="Lechner B.E."/>
            <person name="Liimatainen K."/>
            <person name="Lipzen A."/>
            <person name="Lukacs Z."/>
            <person name="Mihaltcheva S."/>
            <person name="Morgado L.N."/>
            <person name="Niskanen T."/>
            <person name="Noordeloos M.E."/>
            <person name="Ohm R.A."/>
            <person name="Ortiz-Santana B."/>
            <person name="Ovrebo C."/>
            <person name="Racz N."/>
            <person name="Riley R."/>
            <person name="Savchenko A."/>
            <person name="Shiryaev A."/>
            <person name="Soop K."/>
            <person name="Spirin V."/>
            <person name="Szebenyi C."/>
            <person name="Tomsovsky M."/>
            <person name="Tulloss R.E."/>
            <person name="Uehling J."/>
            <person name="Grigoriev I.V."/>
            <person name="Vagvolgyi C."/>
            <person name="Papp T."/>
            <person name="Martin F.M."/>
            <person name="Miettinen O."/>
            <person name="Hibbett D.S."/>
            <person name="Nagy L.G."/>
        </authorList>
    </citation>
    <scope>NUCLEOTIDE SEQUENCE [LARGE SCALE GENOMIC DNA]</scope>
    <source>
        <strain evidence="6 7">CBS 962.96</strain>
    </source>
</reference>
<feature type="domain" description="Peptidase S33 tripeptidyl aminopeptidase-like C-terminal" evidence="5">
    <location>
        <begin position="435"/>
        <end position="534"/>
    </location>
</feature>